<comment type="cofactor">
    <cofactor evidence="1">
        <name>Mg(2+)</name>
        <dbReference type="ChEBI" id="CHEBI:18420"/>
    </cofactor>
</comment>
<keyword evidence="9" id="KW-0067">ATP-binding</keyword>
<dbReference type="GO" id="GO:0046872">
    <property type="term" value="F:metal ion binding"/>
    <property type="evidence" value="ECO:0007669"/>
    <property type="project" value="UniProtKB-KW"/>
</dbReference>
<evidence type="ECO:0000259" key="8">
    <source>
        <dbReference type="SMART" id="SM00479"/>
    </source>
</evidence>
<dbReference type="GO" id="GO:0008296">
    <property type="term" value="F:3'-5'-DNA exonuclease activity"/>
    <property type="evidence" value="ECO:0007669"/>
    <property type="project" value="TreeGrafter"/>
</dbReference>
<accession>A0A4D5XF06</accession>
<feature type="domain" description="Exonuclease" evidence="8">
    <location>
        <begin position="349"/>
        <end position="513"/>
    </location>
</feature>
<dbReference type="SUPFAM" id="SSF53098">
    <property type="entry name" value="Ribonuclease H-like"/>
    <property type="match status" value="1"/>
</dbReference>
<evidence type="ECO:0000256" key="2">
    <source>
        <dbReference type="ARBA" id="ARBA00022722"/>
    </source>
</evidence>
<reference evidence="9" key="1">
    <citation type="journal article" date="2019" name="MBio">
        <title>Virus Genomes from Deep Sea Sediments Expand the Ocean Megavirome and Support Independent Origins of Viral Gigantism.</title>
        <authorList>
            <person name="Backstrom D."/>
            <person name="Yutin N."/>
            <person name="Jorgensen S.L."/>
            <person name="Dharamshi J."/>
            <person name="Homa F."/>
            <person name="Zaremba-Niedwiedzka K."/>
            <person name="Spang A."/>
            <person name="Wolf Y.I."/>
            <person name="Koonin E.V."/>
            <person name="Ettema T.J."/>
        </authorList>
    </citation>
    <scope>NUCLEOTIDE SEQUENCE</scope>
</reference>
<dbReference type="CDD" id="cd06127">
    <property type="entry name" value="DEDDh"/>
    <property type="match status" value="1"/>
</dbReference>
<keyword evidence="3" id="KW-0479">Metal-binding</keyword>
<evidence type="ECO:0000256" key="3">
    <source>
        <dbReference type="ARBA" id="ARBA00022723"/>
    </source>
</evidence>
<dbReference type="EMBL" id="MK500415">
    <property type="protein sequence ID" value="QBK89327.1"/>
    <property type="molecule type" value="Genomic_DNA"/>
</dbReference>
<dbReference type="InterPro" id="IPR036397">
    <property type="entry name" value="RNaseH_sf"/>
</dbReference>
<evidence type="ECO:0000256" key="5">
    <source>
        <dbReference type="ARBA" id="ARBA00022839"/>
    </source>
</evidence>
<dbReference type="InterPro" id="IPR013520">
    <property type="entry name" value="Ribonucl_H"/>
</dbReference>
<proteinExistence type="inferred from homology"/>
<evidence type="ECO:0000256" key="4">
    <source>
        <dbReference type="ARBA" id="ARBA00022801"/>
    </source>
</evidence>
<dbReference type="GO" id="GO:0006308">
    <property type="term" value="P:DNA catabolic process"/>
    <property type="evidence" value="ECO:0007669"/>
    <property type="project" value="TreeGrafter"/>
</dbReference>
<keyword evidence="5" id="KW-0269">Exonuclease</keyword>
<keyword evidence="4" id="KW-0378">Hydrolase</keyword>
<name>A0A4D5XF06_9VIRU</name>
<sequence>MNKINKIYLKKQIKKFQYSKIILENEEILKKMTLLVQDKKPKSYTPIDFSRCIEYLSANINNIDYNKLNIKTKTVKTKLYDVNATHNINNEFLQKLFVTQLKLNNSAKIDKWDFIERILEKQYILVDDILFDKYITYIKKTGITDWTIYNKYKNKIRYDIRDLIDTKFNKKILLKSNIVVNKYFMEYFTVNMNKIQDAYTKYLAGKNYKDIITDIFYLTSIEYAYKSNNINKDHYKLNQLYEKMNEYSKTINYKNVMTNVHVKHCNIDIVGTIDMIINDTIVIITNTKYEYMRLFMYGLCRNKHTKYIIYDFVKGYKYDIEIRFNKNKYFKLLDILAESSKLKLNNINIIYDLEATGFISKKNMPKILQICMKDYNTNSIFYNRYVNINTNIPKRIQELTRITYSDIATEPTIDQTRILFKRIFKNINSVMLLAHNGNRYDHKLIKFYELIPLHVKIKYMDSLQLIKRCNVKFDNYKMNTIYKTLFGCDINNAHNAIGDVNALIDILRILHIF</sequence>
<keyword evidence="9" id="KW-0347">Helicase</keyword>
<keyword evidence="6" id="KW-0460">Magnesium</keyword>
<evidence type="ECO:0000313" key="9">
    <source>
        <dbReference type="EMBL" id="QBK89327.1"/>
    </source>
</evidence>
<dbReference type="PANTHER" id="PTHR13058">
    <property type="entry name" value="THREE PRIME REPAIR EXONUCLEASE 1, 2"/>
    <property type="match status" value="1"/>
</dbReference>
<dbReference type="PANTHER" id="PTHR13058:SF19">
    <property type="entry name" value="LD40940P"/>
    <property type="match status" value="1"/>
</dbReference>
<evidence type="ECO:0000256" key="6">
    <source>
        <dbReference type="ARBA" id="ARBA00022842"/>
    </source>
</evidence>
<dbReference type="GO" id="GO:0004386">
    <property type="term" value="F:helicase activity"/>
    <property type="evidence" value="ECO:0007669"/>
    <property type="project" value="UniProtKB-KW"/>
</dbReference>
<gene>
    <name evidence="9" type="ORF">LCMiAC02_04220</name>
</gene>
<dbReference type="GO" id="GO:0003676">
    <property type="term" value="F:nucleic acid binding"/>
    <property type="evidence" value="ECO:0007669"/>
    <property type="project" value="InterPro"/>
</dbReference>
<protein>
    <submittedName>
        <fullName evidence="9">UvrD/REP helicase</fullName>
    </submittedName>
</protein>
<organism evidence="9">
    <name type="scientific">Mimivirus LCMiAC02</name>
    <dbReference type="NCBI Taxonomy" id="2506609"/>
    <lineage>
        <taxon>Viruses</taxon>
        <taxon>Varidnaviria</taxon>
        <taxon>Bamfordvirae</taxon>
        <taxon>Nucleocytoviricota</taxon>
        <taxon>Megaviricetes</taxon>
        <taxon>Imitervirales</taxon>
        <taxon>Mimiviridae</taxon>
        <taxon>Klosneuvirinae</taxon>
    </lineage>
</organism>
<keyword evidence="9" id="KW-0547">Nucleotide-binding</keyword>
<dbReference type="SMART" id="SM00479">
    <property type="entry name" value="EXOIII"/>
    <property type="match status" value="1"/>
</dbReference>
<comment type="similarity">
    <text evidence="7">Belongs to the exonuclease superfamily. TREX family.</text>
</comment>
<evidence type="ECO:0000256" key="7">
    <source>
        <dbReference type="ARBA" id="ARBA00025769"/>
    </source>
</evidence>
<dbReference type="InterPro" id="IPR012337">
    <property type="entry name" value="RNaseH-like_sf"/>
</dbReference>
<evidence type="ECO:0000256" key="1">
    <source>
        <dbReference type="ARBA" id="ARBA00001946"/>
    </source>
</evidence>
<dbReference type="Gene3D" id="3.30.420.10">
    <property type="entry name" value="Ribonuclease H-like superfamily/Ribonuclease H"/>
    <property type="match status" value="1"/>
</dbReference>
<keyword evidence="2" id="KW-0540">Nuclease</keyword>
<dbReference type="InterPro" id="IPR040393">
    <property type="entry name" value="TREX1/2"/>
</dbReference>